<feature type="region of interest" description="Disordered" evidence="1">
    <location>
        <begin position="40"/>
        <end position="107"/>
    </location>
</feature>
<dbReference type="EMBL" id="QBIY01012671">
    <property type="protein sequence ID" value="RXN19424.1"/>
    <property type="molecule type" value="Genomic_DNA"/>
</dbReference>
<organism evidence="2 3">
    <name type="scientific">Labeo rohita</name>
    <name type="common">Indian major carp</name>
    <name type="synonym">Cyprinus rohita</name>
    <dbReference type="NCBI Taxonomy" id="84645"/>
    <lineage>
        <taxon>Eukaryota</taxon>
        <taxon>Metazoa</taxon>
        <taxon>Chordata</taxon>
        <taxon>Craniata</taxon>
        <taxon>Vertebrata</taxon>
        <taxon>Euteleostomi</taxon>
        <taxon>Actinopterygii</taxon>
        <taxon>Neopterygii</taxon>
        <taxon>Teleostei</taxon>
        <taxon>Ostariophysi</taxon>
        <taxon>Cypriniformes</taxon>
        <taxon>Cyprinidae</taxon>
        <taxon>Labeoninae</taxon>
        <taxon>Labeonini</taxon>
        <taxon>Labeo</taxon>
    </lineage>
</organism>
<feature type="compositionally biased region" description="Basic and acidic residues" evidence="1">
    <location>
        <begin position="98"/>
        <end position="107"/>
    </location>
</feature>
<reference evidence="2 3" key="1">
    <citation type="submission" date="2018-03" db="EMBL/GenBank/DDBJ databases">
        <title>Draft genome sequence of Rohu Carp (Labeo rohita).</title>
        <authorList>
            <person name="Das P."/>
            <person name="Kushwaha B."/>
            <person name="Joshi C.G."/>
            <person name="Kumar D."/>
            <person name="Nagpure N.S."/>
            <person name="Sahoo L."/>
            <person name="Das S.P."/>
            <person name="Bit A."/>
            <person name="Patnaik S."/>
            <person name="Meher P.K."/>
            <person name="Jayasankar P."/>
            <person name="Koringa P.G."/>
            <person name="Patel N.V."/>
            <person name="Hinsu A.T."/>
            <person name="Kumar R."/>
            <person name="Pandey M."/>
            <person name="Agarwal S."/>
            <person name="Srivastava S."/>
            <person name="Singh M."/>
            <person name="Iquebal M.A."/>
            <person name="Jaiswal S."/>
            <person name="Angadi U.B."/>
            <person name="Kumar N."/>
            <person name="Raza M."/>
            <person name="Shah T.M."/>
            <person name="Rai A."/>
            <person name="Jena J.K."/>
        </authorList>
    </citation>
    <scope>NUCLEOTIDE SEQUENCE [LARGE SCALE GENOMIC DNA]</scope>
    <source>
        <strain evidence="2">DASCIFA01</strain>
        <tissue evidence="2">Testis</tissue>
    </source>
</reference>
<proteinExistence type="predicted"/>
<protein>
    <submittedName>
        <fullName evidence="2">Uncharacterized protein</fullName>
    </submittedName>
</protein>
<keyword evidence="3" id="KW-1185">Reference proteome</keyword>
<accession>A0A498MJC1</accession>
<sequence length="107" mass="13153">MAKIKRRRKEYVIIERGREESGECFQIKRTRKSLEDVIKEMEERESAREQEAVEREEKRWREKEKKEERQERERQEREDRQLRTKKEKKGGAGKQIKGRKDCLTCLS</sequence>
<feature type="compositionally biased region" description="Basic and acidic residues" evidence="1">
    <location>
        <begin position="40"/>
        <end position="84"/>
    </location>
</feature>
<dbReference type="AlphaFoldDB" id="A0A498MJC1"/>
<gene>
    <name evidence="2" type="ORF">ROHU_007291</name>
</gene>
<dbReference type="Proteomes" id="UP000290572">
    <property type="component" value="Unassembled WGS sequence"/>
</dbReference>
<evidence type="ECO:0000313" key="3">
    <source>
        <dbReference type="Proteomes" id="UP000290572"/>
    </source>
</evidence>
<name>A0A498MJC1_LABRO</name>
<evidence type="ECO:0000313" key="2">
    <source>
        <dbReference type="EMBL" id="RXN19424.1"/>
    </source>
</evidence>
<comment type="caution">
    <text evidence="2">The sequence shown here is derived from an EMBL/GenBank/DDBJ whole genome shotgun (WGS) entry which is preliminary data.</text>
</comment>
<evidence type="ECO:0000256" key="1">
    <source>
        <dbReference type="SAM" id="MobiDB-lite"/>
    </source>
</evidence>